<feature type="transmembrane region" description="Helical" evidence="1">
    <location>
        <begin position="7"/>
        <end position="24"/>
    </location>
</feature>
<dbReference type="RefSeq" id="WP_214185866.1">
    <property type="nucleotide sequence ID" value="NZ_BSDS01000001.1"/>
</dbReference>
<evidence type="ECO:0000259" key="2">
    <source>
        <dbReference type="Pfam" id="PF11127"/>
    </source>
</evidence>
<accession>A0A9W6FYW4</accession>
<comment type="caution">
    <text evidence="3">The sequence shown here is derived from an EMBL/GenBank/DDBJ whole genome shotgun (WGS) entry which is preliminary data.</text>
</comment>
<protein>
    <submittedName>
        <fullName evidence="3">Sulfurtransferase</fullName>
    </submittedName>
</protein>
<gene>
    <name evidence="3" type="ORF">GHYDROH2_11260</name>
</gene>
<keyword evidence="1" id="KW-0472">Membrane</keyword>
<dbReference type="Proteomes" id="UP001144352">
    <property type="component" value="Unassembled WGS sequence"/>
</dbReference>
<dbReference type="Pfam" id="PF11127">
    <property type="entry name" value="YgaP-like_TM"/>
    <property type="match status" value="1"/>
</dbReference>
<evidence type="ECO:0000313" key="4">
    <source>
        <dbReference type="Proteomes" id="UP001144352"/>
    </source>
</evidence>
<keyword evidence="1" id="KW-1133">Transmembrane helix</keyword>
<keyword evidence="4" id="KW-1185">Reference proteome</keyword>
<evidence type="ECO:0000313" key="3">
    <source>
        <dbReference type="EMBL" id="GLI37625.1"/>
    </source>
</evidence>
<organism evidence="3 4">
    <name type="scientific">Geobacter hydrogenophilus</name>
    <dbReference type="NCBI Taxonomy" id="40983"/>
    <lineage>
        <taxon>Bacteria</taxon>
        <taxon>Pseudomonadati</taxon>
        <taxon>Thermodesulfobacteriota</taxon>
        <taxon>Desulfuromonadia</taxon>
        <taxon>Geobacterales</taxon>
        <taxon>Geobacteraceae</taxon>
        <taxon>Geobacter</taxon>
    </lineage>
</organism>
<dbReference type="EMBL" id="BSDS01000001">
    <property type="protein sequence ID" value="GLI37625.1"/>
    <property type="molecule type" value="Genomic_DNA"/>
</dbReference>
<dbReference type="InterPro" id="IPR021309">
    <property type="entry name" value="YgaP-like_TM"/>
</dbReference>
<feature type="transmembrane region" description="Helical" evidence="1">
    <location>
        <begin position="30"/>
        <end position="49"/>
    </location>
</feature>
<reference evidence="3" key="1">
    <citation type="submission" date="2022-12" db="EMBL/GenBank/DDBJ databases">
        <title>Reference genome sequencing for broad-spectrum identification of bacterial and archaeal isolates by mass spectrometry.</title>
        <authorList>
            <person name="Sekiguchi Y."/>
            <person name="Tourlousse D.M."/>
        </authorList>
    </citation>
    <scope>NUCLEOTIDE SEQUENCE</scope>
    <source>
        <strain evidence="3">H2</strain>
    </source>
</reference>
<evidence type="ECO:0000256" key="1">
    <source>
        <dbReference type="SAM" id="Phobius"/>
    </source>
</evidence>
<name>A0A9W6FYW4_9BACT</name>
<dbReference type="AlphaFoldDB" id="A0A9W6FYW4"/>
<sequence>MYIDRMLRIIAGSFILISLLLAHYHSPNWLWFTAFVGLNLFQSGFTNWCPMITILEKLGVPRFPEKCCSR</sequence>
<dbReference type="Gene3D" id="6.10.140.1340">
    <property type="match status" value="1"/>
</dbReference>
<keyword evidence="1" id="KW-0812">Transmembrane</keyword>
<proteinExistence type="predicted"/>
<feature type="domain" description="Inner membrane protein YgaP-like transmembrane" evidence="2">
    <location>
        <begin position="3"/>
        <end position="56"/>
    </location>
</feature>